<dbReference type="PROSITE" id="PS51938">
    <property type="entry name" value="SUZ_C"/>
    <property type="match status" value="1"/>
</dbReference>
<feature type="non-terminal residue" evidence="2">
    <location>
        <position position="1"/>
    </location>
</feature>
<organism evidence="2 3">
    <name type="scientific">Eudyptes chrysocome</name>
    <name type="common">Western rockhopper penguin</name>
    <name type="synonym">Aptenodytes chrysocome</name>
    <dbReference type="NCBI Taxonomy" id="79626"/>
    <lineage>
        <taxon>Eukaryota</taxon>
        <taxon>Metazoa</taxon>
        <taxon>Chordata</taxon>
        <taxon>Craniata</taxon>
        <taxon>Vertebrata</taxon>
        <taxon>Euteleostomi</taxon>
        <taxon>Archelosauria</taxon>
        <taxon>Archosauria</taxon>
        <taxon>Dinosauria</taxon>
        <taxon>Saurischia</taxon>
        <taxon>Theropoda</taxon>
        <taxon>Coelurosauria</taxon>
        <taxon>Aves</taxon>
        <taxon>Neognathae</taxon>
        <taxon>Neoaves</taxon>
        <taxon>Aequornithes</taxon>
        <taxon>Sphenisciformes</taxon>
        <taxon>Spheniscidae</taxon>
        <taxon>Eudyptes</taxon>
    </lineage>
</organism>
<feature type="non-terminal residue" evidence="2">
    <location>
        <position position="116"/>
    </location>
</feature>
<dbReference type="AlphaFoldDB" id="A0A8J4KWD5"/>
<evidence type="ECO:0000313" key="2">
    <source>
        <dbReference type="EMBL" id="KAF1650156.1"/>
    </source>
</evidence>
<evidence type="ECO:0000259" key="1">
    <source>
        <dbReference type="PROSITE" id="PS51938"/>
    </source>
</evidence>
<dbReference type="PANTHER" id="PTHR14679:SF1">
    <property type="entry name" value="GEM-ASSOCIATED PROTEIN 7"/>
    <property type="match status" value="1"/>
</dbReference>
<dbReference type="PANTHER" id="PTHR14679">
    <property type="entry name" value="GEM-ASSOCIATED PROTEIN 7"/>
    <property type="match status" value="1"/>
</dbReference>
<feature type="domain" description="SUZ-C" evidence="1">
    <location>
        <begin position="1"/>
        <end position="27"/>
    </location>
</feature>
<dbReference type="GO" id="GO:0034719">
    <property type="term" value="C:SMN-Sm protein complex"/>
    <property type="evidence" value="ECO:0007669"/>
    <property type="project" value="InterPro"/>
</dbReference>
<dbReference type="InterPro" id="IPR024642">
    <property type="entry name" value="SUZ-C"/>
</dbReference>
<accession>A0A8J4KWD5</accession>
<name>A0A8J4KWD5_EUDCH</name>
<comment type="caution">
    <text evidence="2">The sequence shown here is derived from an EMBL/GenBank/DDBJ whole genome shotgun (WGS) entry which is preliminary data.</text>
</comment>
<dbReference type="EMBL" id="VULL01001314">
    <property type="protein sequence ID" value="KAF1650156.1"/>
    <property type="molecule type" value="Genomic_DNA"/>
</dbReference>
<evidence type="ECO:0000313" key="3">
    <source>
        <dbReference type="Proteomes" id="UP000716595"/>
    </source>
</evidence>
<proteinExistence type="predicted"/>
<dbReference type="GO" id="GO:0000387">
    <property type="term" value="P:spliceosomal snRNP assembly"/>
    <property type="evidence" value="ECO:0007669"/>
    <property type="project" value="TreeGrafter"/>
</dbReference>
<sequence>AAMPVPVPVLRLPRGPDGCSRGFSPTSPRFQALLGGEAARQGARAALRQRYLRGLAAARGRPTRFCLRTGVRVEAVFGAADVEAVAFQVDALRTPLGVQAAALLRCADVLAYSFLL</sequence>
<dbReference type="InterPro" id="IPR020338">
    <property type="entry name" value="SMN_gemin7"/>
</dbReference>
<protein>
    <submittedName>
        <fullName evidence="2">Gem-associated protein 7</fullName>
    </submittedName>
</protein>
<dbReference type="Proteomes" id="UP000716595">
    <property type="component" value="Unassembled WGS sequence"/>
</dbReference>
<keyword evidence="3" id="KW-1185">Reference proteome</keyword>
<dbReference type="Gene3D" id="2.30.30.100">
    <property type="match status" value="1"/>
</dbReference>
<dbReference type="Pfam" id="PF11095">
    <property type="entry name" value="Gemin7"/>
    <property type="match status" value="1"/>
</dbReference>
<reference evidence="2" key="1">
    <citation type="journal article" date="2019" name="Gigascience">
        <title>High-coverage genomes to elucidate the evolution of penguins.</title>
        <authorList>
            <person name="Pan H."/>
            <person name="Cole T.L."/>
            <person name="Bi X."/>
            <person name="Fang M."/>
            <person name="Zhou C."/>
            <person name="Yang Z."/>
            <person name="Ksepka D.T."/>
            <person name="Hart T."/>
            <person name="Bouzat J.L."/>
            <person name="Argilla L.S."/>
            <person name="Bertelsen M.F."/>
            <person name="Boersma P.D."/>
            <person name="Bost C.A."/>
            <person name="Cherel Y."/>
            <person name="Dann P."/>
            <person name="Fiddaman S.R."/>
            <person name="Howard P."/>
            <person name="Labuschagne K."/>
            <person name="Mattern T."/>
            <person name="Miller G."/>
            <person name="Parker P."/>
            <person name="Phillips R.A."/>
            <person name="Quillfeldt P."/>
            <person name="Ryan P.G."/>
            <person name="Taylor H."/>
            <person name="Thompson D.R."/>
            <person name="Young M.J."/>
            <person name="Ellegaard M.R."/>
            <person name="Gilbert M.T.P."/>
            <person name="Sinding M.S."/>
            <person name="Pacheco G."/>
            <person name="Shepherd L.D."/>
            <person name="Tennyson A.J.D."/>
            <person name="Grosser S."/>
            <person name="Kay E."/>
            <person name="Nupen L.J."/>
            <person name="Ellenberg U."/>
            <person name="Houston D.M."/>
            <person name="Reeve A.H."/>
            <person name="Johnson K."/>
            <person name="Masello J.F."/>
            <person name="Stracke T."/>
            <person name="McKinlay B."/>
            <person name="Borboroglu P.G."/>
            <person name="Zhang D.X."/>
            <person name="Zhang G."/>
        </authorList>
    </citation>
    <scope>NUCLEOTIDE SEQUENCE</scope>
    <source>
        <strain evidence="2">RH 110-1</strain>
    </source>
</reference>
<gene>
    <name evidence="2" type="primary">Gemin7</name>
    <name evidence="2" type="ORF">FQV12_0001500</name>
</gene>